<dbReference type="RefSeq" id="XP_053761307.1">
    <property type="nucleotide sequence ID" value="XM_053905332.1"/>
</dbReference>
<evidence type="ECO:0000313" key="3">
    <source>
        <dbReference type="RefSeq" id="XP_053761307.1"/>
    </source>
</evidence>
<evidence type="ECO:0000313" key="2">
    <source>
        <dbReference type="Proteomes" id="UP001165780"/>
    </source>
</evidence>
<keyword evidence="2" id="KW-1185">Reference proteome</keyword>
<organism evidence="2 3">
    <name type="scientific">Panthera pardus</name>
    <name type="common">Leopard</name>
    <name type="synonym">Felis pardus</name>
    <dbReference type="NCBI Taxonomy" id="9691"/>
    <lineage>
        <taxon>Eukaryota</taxon>
        <taxon>Metazoa</taxon>
        <taxon>Chordata</taxon>
        <taxon>Craniata</taxon>
        <taxon>Vertebrata</taxon>
        <taxon>Euteleostomi</taxon>
        <taxon>Mammalia</taxon>
        <taxon>Eutheria</taxon>
        <taxon>Laurasiatheria</taxon>
        <taxon>Carnivora</taxon>
        <taxon>Feliformia</taxon>
        <taxon>Felidae</taxon>
        <taxon>Pantherinae</taxon>
        <taxon>Panthera</taxon>
    </lineage>
</organism>
<dbReference type="AlphaFoldDB" id="A0A9W2VRC9"/>
<evidence type="ECO:0000256" key="1">
    <source>
        <dbReference type="SAM" id="MobiDB-lite"/>
    </source>
</evidence>
<feature type="region of interest" description="Disordered" evidence="1">
    <location>
        <begin position="1"/>
        <end position="227"/>
    </location>
</feature>
<feature type="compositionally biased region" description="Pro residues" evidence="1">
    <location>
        <begin position="72"/>
        <end position="87"/>
    </location>
</feature>
<name>A0A9W2VRC9_PANPR</name>
<reference evidence="3" key="1">
    <citation type="submission" date="2025-08" db="UniProtKB">
        <authorList>
            <consortium name="RefSeq"/>
        </authorList>
    </citation>
    <scope>IDENTIFICATION</scope>
    <source>
        <tissue evidence="3">Whole blood</tissue>
    </source>
</reference>
<protein>
    <submittedName>
        <fullName evidence="3">Basic proline-rich protein-like</fullName>
    </submittedName>
</protein>
<proteinExistence type="predicted"/>
<dbReference type="Proteomes" id="UP001165780">
    <property type="component" value="Unplaced"/>
</dbReference>
<sequence>MQGGEKDRAQGYQGTRAAAASSRHRGRRDGKGGGEDGTSTRPPPARGRGAAQALPLPRTIQVGPGRARLGPRTPPGPPAPSPVPPAPTASGGEGVGARPTRPSNLLQVHSHASRPFDSQLRSREGPCPPRPLPPGYIRSQRSRPRPGPAVRGRRSSWARRAAPLRPCAQRLGLDGQRGGWRRSAHTPCPLFSRHPHPPTCLPDPQNQGGGAWVRGSQPSAHPLALGPSHLSLKVNPSAACPPRLRQLVPSSGVRPASCACRPLPDSSGSAPPGRPALPALSRCRRRRRRSLCPARGRRLRCHRAPRPAPGLPLSIRTHFPPRPAEGSTRPPRSRPAPLRPSRAYRGARGEM</sequence>
<feature type="region of interest" description="Disordered" evidence="1">
    <location>
        <begin position="300"/>
        <end position="351"/>
    </location>
</feature>
<gene>
    <name evidence="3" type="primary">LOC109271604</name>
</gene>
<accession>A0A9W2VRC9</accession>
<feature type="region of interest" description="Disordered" evidence="1">
    <location>
        <begin position="262"/>
        <end position="281"/>
    </location>
</feature>
<dbReference type="GeneID" id="109271604"/>